<reference evidence="3" key="1">
    <citation type="submission" date="2019-04" db="EMBL/GenBank/DDBJ databases">
        <title>Friends and foes A comparative genomics studyof 23 Aspergillus species from section Flavi.</title>
        <authorList>
            <consortium name="DOE Joint Genome Institute"/>
            <person name="Kjaerbolling I."/>
            <person name="Vesth T."/>
            <person name="Frisvad J.C."/>
            <person name="Nybo J.L."/>
            <person name="Theobald S."/>
            <person name="Kildgaard S."/>
            <person name="Isbrandt T."/>
            <person name="Kuo A."/>
            <person name="Sato A."/>
            <person name="Lyhne E.K."/>
            <person name="Kogle M.E."/>
            <person name="Wiebenga A."/>
            <person name="Kun R.S."/>
            <person name="Lubbers R.J."/>
            <person name="Makela M.R."/>
            <person name="Barry K."/>
            <person name="Chovatia M."/>
            <person name="Clum A."/>
            <person name="Daum C."/>
            <person name="Haridas S."/>
            <person name="He G."/>
            <person name="LaButti K."/>
            <person name="Lipzen A."/>
            <person name="Mondo S."/>
            <person name="Riley R."/>
            <person name="Salamov A."/>
            <person name="Simmons B.A."/>
            <person name="Magnuson J.K."/>
            <person name="Henrissat B."/>
            <person name="Mortensen U.H."/>
            <person name="Larsen T.O."/>
            <person name="Devries R.P."/>
            <person name="Grigoriev I.V."/>
            <person name="Machida M."/>
            <person name="Baker S.E."/>
            <person name="Andersen M.R."/>
        </authorList>
    </citation>
    <scope>NUCLEOTIDE SEQUENCE [LARGE SCALE GENOMIC DNA]</scope>
    <source>
        <strain evidence="3">CBS 130015</strain>
    </source>
</reference>
<dbReference type="AlphaFoldDB" id="A0A5N6VV08"/>
<accession>A0A5N6VV08</accession>
<name>A0A5N6VV08_9EURO</name>
<evidence type="ECO:0000313" key="2">
    <source>
        <dbReference type="EMBL" id="KAE8312202.1"/>
    </source>
</evidence>
<dbReference type="PANTHER" id="PTHR24148:SF73">
    <property type="entry name" value="HET DOMAIN PROTEIN (AFU_ORTHOLOGUE AFUA_8G01020)"/>
    <property type="match status" value="1"/>
</dbReference>
<protein>
    <submittedName>
        <fullName evidence="2">Heterokaryon incompatibility protein-domain-containing protein</fullName>
    </submittedName>
</protein>
<evidence type="ECO:0000313" key="3">
    <source>
        <dbReference type="Proteomes" id="UP000325433"/>
    </source>
</evidence>
<gene>
    <name evidence="2" type="ORF">BDV41DRAFT_305140</name>
</gene>
<dbReference type="EMBL" id="ML738335">
    <property type="protein sequence ID" value="KAE8312202.1"/>
    <property type="molecule type" value="Genomic_DNA"/>
</dbReference>
<dbReference type="Proteomes" id="UP000325433">
    <property type="component" value="Unassembled WGS sequence"/>
</dbReference>
<sequence length="1026" mass="118660">MEHPEKLLSNEIRLLSLLPGNWSDPIHCKWRIVCLDEKPEYKALSYVWGRSKHSQPIYINGFPRHITKHLRRALRQLRSDSEAVCLWVDAVCINQSNDEEKTEQVKLMAKIYAQSQEVVVYLGDAFAPSFSQSFKAPSGPSDAIAHTITPHECYSTPDSNQKDTGPAWRRHMSYKDGSYLFCFIQLLADGVDMNGFTAGKDQGSLDKVMEALRLFLTVVTWWKRVWVIQEVVMPSRIMILYGSMTAPWEMFVKAANRVHDHPQMEISSLAANDTKVLAEFSRRILSIESIRTRWQSSEQITLLQLLRQFSGREATDPRDKVYALLGLAKDRPSVEPDYAASEMDVFINTALDIISRSGRLDVLMGDFTRKNNHTLPSWVPDWSSPLEASIQNRVENAKHYTACRNSTIYVQLEVSKDLLNANRIGYVDRVTCLEEIEKYYRSREGPMCLRMHEYGRISLPALILEPIMVVGETMWSDAVLILAISSWLSIIAEYSFLFEKMMLREDFESTMCADLVFDAVTGQSRRLFPLNRDLIGCWLAREVPEYRDEHLLRPYRLMEDTADPSAKTLNSNSIRSSIIQATYRRRFFITAHGRIGLGPASMEKGDCVCMFPGGRTPFVLRRRHLQDRDVLQDTSYYRKYLVKCPTAYELLGDCYVHGLMDGGGINAWEDAGSSHSRSSIEVLGKPGILGNPYVDSKDHEKKCDDLKEAGTRWQEQAGNWYQSAEAWQDAYSAFWNRLEESEILFRSDYSRKRQIARQDFDILCQSWARVQLTWKECLKAYREFLDSPFGWHTIFREWHDTIQFFDSAIIAWKSNKTRSQHYLQACDQETQHWIEVEKNLIDWSFRDISRRYSLIERLRPERLKLTTENVHTGEWLLNCLTRHDWRYLAEEWMELANQSWEQALPWTVLADAQKKVWATEGSLGRIFQDLAKATAHISEQDLYTYITEWKCQVEEWESAAKKLKQEGLHTCKEAVEAAEKALLSTYPSEEQRARLKSLIAEVGREKFAMGNLGYRLGMEALVVVLV</sequence>
<feature type="domain" description="Heterokaryon incompatibility" evidence="1">
    <location>
        <begin position="41"/>
        <end position="230"/>
    </location>
</feature>
<proteinExistence type="predicted"/>
<organism evidence="2 3">
    <name type="scientific">Aspergillus transmontanensis</name>
    <dbReference type="NCBI Taxonomy" id="1034304"/>
    <lineage>
        <taxon>Eukaryota</taxon>
        <taxon>Fungi</taxon>
        <taxon>Dikarya</taxon>
        <taxon>Ascomycota</taxon>
        <taxon>Pezizomycotina</taxon>
        <taxon>Eurotiomycetes</taxon>
        <taxon>Eurotiomycetidae</taxon>
        <taxon>Eurotiales</taxon>
        <taxon>Aspergillaceae</taxon>
        <taxon>Aspergillus</taxon>
        <taxon>Aspergillus subgen. Circumdati</taxon>
    </lineage>
</organism>
<evidence type="ECO:0000259" key="1">
    <source>
        <dbReference type="Pfam" id="PF06985"/>
    </source>
</evidence>
<dbReference type="InterPro" id="IPR052895">
    <property type="entry name" value="HetReg/Transcr_Mod"/>
</dbReference>
<dbReference type="InterPro" id="IPR010730">
    <property type="entry name" value="HET"/>
</dbReference>
<dbReference type="Pfam" id="PF06985">
    <property type="entry name" value="HET"/>
    <property type="match status" value="1"/>
</dbReference>
<keyword evidence="3" id="KW-1185">Reference proteome</keyword>
<dbReference type="PANTHER" id="PTHR24148">
    <property type="entry name" value="ANKYRIN REPEAT DOMAIN-CONTAINING PROTEIN 39 HOMOLOG-RELATED"/>
    <property type="match status" value="1"/>
</dbReference>
<dbReference type="Pfam" id="PF26639">
    <property type="entry name" value="Het-6_barrel"/>
    <property type="match status" value="1"/>
</dbReference>